<keyword evidence="2" id="KW-1185">Reference proteome</keyword>
<evidence type="ECO:0000313" key="2">
    <source>
        <dbReference type="Proteomes" id="UP000245712"/>
    </source>
</evidence>
<comment type="caution">
    <text evidence="1">The sequence shown here is derived from an EMBL/GenBank/DDBJ whole genome shotgun (WGS) entry which is preliminary data.</text>
</comment>
<gene>
    <name evidence="1" type="ORF">C7402_103382</name>
</gene>
<dbReference type="Proteomes" id="UP000245712">
    <property type="component" value="Unassembled WGS sequence"/>
</dbReference>
<organism evidence="1 2">
    <name type="scientific">Paraburkholderia unamae</name>
    <dbReference type="NCBI Taxonomy" id="219649"/>
    <lineage>
        <taxon>Bacteria</taxon>
        <taxon>Pseudomonadati</taxon>
        <taxon>Pseudomonadota</taxon>
        <taxon>Betaproteobacteria</taxon>
        <taxon>Burkholderiales</taxon>
        <taxon>Burkholderiaceae</taxon>
        <taxon>Paraburkholderia</taxon>
    </lineage>
</organism>
<proteinExistence type="predicted"/>
<name>A0ABX5KU69_9BURK</name>
<dbReference type="Pfam" id="PF14354">
    <property type="entry name" value="Lar_restr_allev"/>
    <property type="match status" value="1"/>
</dbReference>
<accession>A0ABX5KU69</accession>
<evidence type="ECO:0000313" key="1">
    <source>
        <dbReference type="EMBL" id="PVX85804.1"/>
    </source>
</evidence>
<sequence>MYEQLIPCDHCGGRPKVGRSQRLLSKLPNPQYDYTEWGRLAGPPRIGDRMARPPEVPKTEPLVCIHCTECGMATPWEAEGRDEKAAMDRCGAVWNRRLNRPEADKSDLQRLVERELGAPDIPLVINLLSRAEGDWNELGPLFRMLAQRLVDATVTTIDSWPIDPVLNDAARFRKLAQLAKWIELEGERYVQFPEVYSPAEDQDLLFEDRIAAAIDLLPDRDRW</sequence>
<dbReference type="RefSeq" id="WP_116610298.1">
    <property type="nucleotide sequence ID" value="NZ_QEOB01000003.1"/>
</dbReference>
<reference evidence="1 2" key="1">
    <citation type="submission" date="2018-05" db="EMBL/GenBank/DDBJ databases">
        <title>Genomic Encyclopedia of Type Strains, Phase IV (KMG-V): Genome sequencing to study the core and pangenomes of soil and plant-associated prokaryotes.</title>
        <authorList>
            <person name="Whitman W."/>
        </authorList>
    </citation>
    <scope>NUCLEOTIDE SEQUENCE [LARGE SCALE GENOMIC DNA]</scope>
    <source>
        <strain evidence="1 2">SCZa-39</strain>
    </source>
</reference>
<protein>
    <submittedName>
        <fullName evidence="1">Restriction alleviation protein Lar</fullName>
    </submittedName>
</protein>
<dbReference type="EMBL" id="QEOB01000003">
    <property type="protein sequence ID" value="PVX85804.1"/>
    <property type="molecule type" value="Genomic_DNA"/>
</dbReference>